<dbReference type="PANTHER" id="PTHR11717">
    <property type="entry name" value="LOW MOLECULAR WEIGHT PROTEIN TYROSINE PHOSPHATASE"/>
    <property type="match status" value="1"/>
</dbReference>
<dbReference type="AlphaFoldDB" id="A0A139SII4"/>
<sequence length="165" mass="17652">MSENTTGSIVVVCTANICRSPMGEGLLRHALAAEAEPLRSIPIISAGVAARAGVAVSENSVFALKKVGIDIAAHKSQPVTQAMLDQALLILCMTEAHRAMIRHQAKPVPRELRLFREFMPAGNRREIADPYGGPSALYEACRDELVEAIPSLLAHIKELCAAKSA</sequence>
<dbReference type="Pfam" id="PF01451">
    <property type="entry name" value="LMWPc"/>
    <property type="match status" value="1"/>
</dbReference>
<feature type="domain" description="Phosphotyrosine protein phosphatase I" evidence="7">
    <location>
        <begin position="7"/>
        <end position="155"/>
    </location>
</feature>
<protein>
    <recommendedName>
        <fullName evidence="2">protein-tyrosine-phosphatase</fullName>
        <ecNumber evidence="2">3.1.3.48</ecNumber>
    </recommendedName>
</protein>
<organism evidence="8 9">
    <name type="scientific">Cephaloticoccus primus</name>
    <dbReference type="NCBI Taxonomy" id="1548207"/>
    <lineage>
        <taxon>Bacteria</taxon>
        <taxon>Pseudomonadati</taxon>
        <taxon>Verrucomicrobiota</taxon>
        <taxon>Opitutia</taxon>
        <taxon>Opitutales</taxon>
        <taxon>Opitutaceae</taxon>
        <taxon>Cephaloticoccus</taxon>
    </lineage>
</organism>
<evidence type="ECO:0000259" key="7">
    <source>
        <dbReference type="SMART" id="SM00226"/>
    </source>
</evidence>
<dbReference type="SUPFAM" id="SSF52788">
    <property type="entry name" value="Phosphotyrosine protein phosphatases I"/>
    <property type="match status" value="1"/>
</dbReference>
<evidence type="ECO:0000256" key="5">
    <source>
        <dbReference type="ARBA" id="ARBA00051722"/>
    </source>
</evidence>
<keyword evidence="4" id="KW-0904">Protein phosphatase</keyword>
<dbReference type="RefSeq" id="WP_068631213.1">
    <property type="nucleotide sequence ID" value="NZ_LSZQ01000065.1"/>
</dbReference>
<dbReference type="EC" id="3.1.3.48" evidence="2"/>
<evidence type="ECO:0000256" key="6">
    <source>
        <dbReference type="PIRSR" id="PIRSR617867-1"/>
    </source>
</evidence>
<dbReference type="InterPro" id="IPR050438">
    <property type="entry name" value="LMW_PTPase"/>
</dbReference>
<dbReference type="InterPro" id="IPR036196">
    <property type="entry name" value="Ptyr_pPase_sf"/>
</dbReference>
<comment type="similarity">
    <text evidence="1">Belongs to the low molecular weight phosphotyrosine protein phosphatase family.</text>
</comment>
<evidence type="ECO:0000256" key="3">
    <source>
        <dbReference type="ARBA" id="ARBA00022801"/>
    </source>
</evidence>
<evidence type="ECO:0000313" key="8">
    <source>
        <dbReference type="EMBL" id="KXU34382.1"/>
    </source>
</evidence>
<keyword evidence="9" id="KW-1185">Reference proteome</keyword>
<keyword evidence="3" id="KW-0378">Hydrolase</keyword>
<dbReference type="SMART" id="SM00226">
    <property type="entry name" value="LMWPc"/>
    <property type="match status" value="1"/>
</dbReference>
<feature type="active site" description="Proton donor" evidence="6">
    <location>
        <position position="129"/>
    </location>
</feature>
<evidence type="ECO:0000256" key="1">
    <source>
        <dbReference type="ARBA" id="ARBA00011063"/>
    </source>
</evidence>
<name>A0A139SII4_9BACT</name>
<feature type="active site" description="Nucleophile" evidence="6">
    <location>
        <position position="13"/>
    </location>
</feature>
<comment type="catalytic activity">
    <reaction evidence="5">
        <text>O-phospho-L-tyrosyl-[protein] + H2O = L-tyrosyl-[protein] + phosphate</text>
        <dbReference type="Rhea" id="RHEA:10684"/>
        <dbReference type="Rhea" id="RHEA-COMP:10136"/>
        <dbReference type="Rhea" id="RHEA-COMP:20101"/>
        <dbReference type="ChEBI" id="CHEBI:15377"/>
        <dbReference type="ChEBI" id="CHEBI:43474"/>
        <dbReference type="ChEBI" id="CHEBI:46858"/>
        <dbReference type="ChEBI" id="CHEBI:61978"/>
        <dbReference type="EC" id="3.1.3.48"/>
    </reaction>
</comment>
<evidence type="ECO:0000256" key="4">
    <source>
        <dbReference type="ARBA" id="ARBA00022912"/>
    </source>
</evidence>
<dbReference type="STRING" id="1548207.AXK11_08495"/>
<proteinExistence type="inferred from homology"/>
<evidence type="ECO:0000256" key="2">
    <source>
        <dbReference type="ARBA" id="ARBA00013064"/>
    </source>
</evidence>
<dbReference type="InterPro" id="IPR017867">
    <property type="entry name" value="Tyr_phospatase_low_mol_wt"/>
</dbReference>
<feature type="active site" evidence="6">
    <location>
        <position position="19"/>
    </location>
</feature>
<dbReference type="OrthoDB" id="9784339at2"/>
<evidence type="ECO:0000313" key="9">
    <source>
        <dbReference type="Proteomes" id="UP000070058"/>
    </source>
</evidence>
<dbReference type="PRINTS" id="PR00719">
    <property type="entry name" value="LMWPTPASE"/>
</dbReference>
<dbReference type="Gene3D" id="3.40.50.2300">
    <property type="match status" value="1"/>
</dbReference>
<dbReference type="InterPro" id="IPR023485">
    <property type="entry name" value="Ptyr_pPase"/>
</dbReference>
<dbReference type="EMBL" id="LSZQ01000065">
    <property type="protein sequence ID" value="KXU34382.1"/>
    <property type="molecule type" value="Genomic_DNA"/>
</dbReference>
<comment type="caution">
    <text evidence="8">The sequence shown here is derived from an EMBL/GenBank/DDBJ whole genome shotgun (WGS) entry which is preliminary data.</text>
</comment>
<dbReference type="PANTHER" id="PTHR11717:SF31">
    <property type="entry name" value="LOW MOLECULAR WEIGHT PROTEIN-TYROSINE-PHOSPHATASE ETP-RELATED"/>
    <property type="match status" value="1"/>
</dbReference>
<gene>
    <name evidence="8" type="ORF">AXK11_08495</name>
</gene>
<reference evidence="9" key="1">
    <citation type="submission" date="2016-02" db="EMBL/GenBank/DDBJ databases">
        <authorList>
            <person name="Sanders J.G."/>
            <person name="Lin J.Y."/>
            <person name="Wertz J.T."/>
            <person name="Russell J.A."/>
            <person name="Moreau C.S."/>
            <person name="Powell S."/>
        </authorList>
    </citation>
    <scope>NUCLEOTIDE SEQUENCE [LARGE SCALE GENOMIC DNA]</scope>
    <source>
        <strain evidence="9">CAG34</strain>
    </source>
</reference>
<dbReference type="Proteomes" id="UP000070058">
    <property type="component" value="Unassembled WGS sequence"/>
</dbReference>
<accession>A0A139SII4</accession>
<dbReference type="GO" id="GO:0004725">
    <property type="term" value="F:protein tyrosine phosphatase activity"/>
    <property type="evidence" value="ECO:0007669"/>
    <property type="project" value="UniProtKB-EC"/>
</dbReference>